<dbReference type="PANTHER" id="PTHR32309:SF13">
    <property type="entry name" value="FERRIC ENTEROBACTIN TRANSPORT PROTEIN FEPE"/>
    <property type="match status" value="1"/>
</dbReference>
<evidence type="ECO:0000256" key="1">
    <source>
        <dbReference type="SAM" id="MobiDB-lite"/>
    </source>
</evidence>
<dbReference type="AlphaFoldDB" id="A0A428Z8M3"/>
<reference evidence="3 4" key="1">
    <citation type="submission" date="2018-05" db="EMBL/GenBank/DDBJ databases">
        <title>Evolution of GPA BGCs.</title>
        <authorList>
            <person name="Waglechner N."/>
            <person name="Wright G.D."/>
        </authorList>
    </citation>
    <scope>NUCLEOTIDE SEQUENCE [LARGE SCALE GENOMIC DNA]</scope>
    <source>
        <strain evidence="3 4">A82846</strain>
    </source>
</reference>
<feature type="compositionally biased region" description="Polar residues" evidence="1">
    <location>
        <begin position="315"/>
        <end position="329"/>
    </location>
</feature>
<gene>
    <name evidence="3" type="ORF">DMH04_21775</name>
</gene>
<dbReference type="EMBL" id="QHKI01000017">
    <property type="protein sequence ID" value="RSM84322.1"/>
    <property type="molecule type" value="Genomic_DNA"/>
</dbReference>
<dbReference type="Proteomes" id="UP000287547">
    <property type="component" value="Unassembled WGS sequence"/>
</dbReference>
<dbReference type="InterPro" id="IPR050445">
    <property type="entry name" value="Bact_polysacc_biosynth/exp"/>
</dbReference>
<feature type="region of interest" description="Disordered" evidence="1">
    <location>
        <begin position="306"/>
        <end position="329"/>
    </location>
</feature>
<keyword evidence="2" id="KW-1133">Transmembrane helix</keyword>
<organism evidence="3 4">
    <name type="scientific">Kibdelosporangium aridum</name>
    <dbReference type="NCBI Taxonomy" id="2030"/>
    <lineage>
        <taxon>Bacteria</taxon>
        <taxon>Bacillati</taxon>
        <taxon>Actinomycetota</taxon>
        <taxon>Actinomycetes</taxon>
        <taxon>Pseudonocardiales</taxon>
        <taxon>Pseudonocardiaceae</taxon>
        <taxon>Kibdelosporangium</taxon>
    </lineage>
</organism>
<sequence>MALVRGVRVVRRGAADGPRGLGCRAQLAPESSGYRAGRCLGAGAGLHGHAVDLPDDLDRSAVADGDRAYPGNAGARGRLAAAIRSGRRNAVISEKDNDTVRLLKNVAWWQWLLAAGVVVGLLGGAYYSNRLSNAVYISASEVLMTGQSDPNQPDTAYTSNQYVNQRMTTYAQIASSAQVTTPAAQALGVDPATLAAQITATVAGDTTVLKLQVTGSNPETARRNAVAVTQSFINAITKLETIPGGASRVVVNVITDPTTPPARSAPALWLLLIGGFFGGLVVAVIAILVLRWLYPKRFPVQLRREKRRVGEETSRMQPVTQPDKNTWVP</sequence>
<evidence type="ECO:0000313" key="3">
    <source>
        <dbReference type="EMBL" id="RSM84322.1"/>
    </source>
</evidence>
<dbReference type="PANTHER" id="PTHR32309">
    <property type="entry name" value="TYROSINE-PROTEIN KINASE"/>
    <property type="match status" value="1"/>
</dbReference>
<accession>A0A428Z8M3</accession>
<dbReference type="GO" id="GO:0005886">
    <property type="term" value="C:plasma membrane"/>
    <property type="evidence" value="ECO:0007669"/>
    <property type="project" value="TreeGrafter"/>
</dbReference>
<feature type="transmembrane region" description="Helical" evidence="2">
    <location>
        <begin position="267"/>
        <end position="294"/>
    </location>
</feature>
<protein>
    <recommendedName>
        <fullName evidence="5">Polysaccharide chain length determinant N-terminal domain-containing protein</fullName>
    </recommendedName>
</protein>
<evidence type="ECO:0000313" key="4">
    <source>
        <dbReference type="Proteomes" id="UP000287547"/>
    </source>
</evidence>
<name>A0A428Z8M3_KIBAR</name>
<dbReference type="OrthoDB" id="9812433at2"/>
<feature type="transmembrane region" description="Helical" evidence="2">
    <location>
        <begin position="108"/>
        <end position="127"/>
    </location>
</feature>
<keyword evidence="2" id="KW-0812">Transmembrane</keyword>
<comment type="caution">
    <text evidence="3">The sequence shown here is derived from an EMBL/GenBank/DDBJ whole genome shotgun (WGS) entry which is preliminary data.</text>
</comment>
<keyword evidence="2" id="KW-0472">Membrane</keyword>
<proteinExistence type="predicted"/>
<dbReference type="GO" id="GO:0004713">
    <property type="term" value="F:protein tyrosine kinase activity"/>
    <property type="evidence" value="ECO:0007669"/>
    <property type="project" value="TreeGrafter"/>
</dbReference>
<evidence type="ECO:0008006" key="5">
    <source>
        <dbReference type="Google" id="ProtNLM"/>
    </source>
</evidence>
<evidence type="ECO:0000256" key="2">
    <source>
        <dbReference type="SAM" id="Phobius"/>
    </source>
</evidence>